<dbReference type="InterPro" id="IPR023027">
    <property type="entry name" value="Mannitol_DH_CS"/>
</dbReference>
<dbReference type="RefSeq" id="WP_344648719.1">
    <property type="nucleotide sequence ID" value="NZ_BAAAGX010000009.1"/>
</dbReference>
<accession>A0ABN0U2N7</accession>
<reference evidence="9 10" key="1">
    <citation type="journal article" date="2019" name="Int. J. Syst. Evol. Microbiol.">
        <title>The Global Catalogue of Microorganisms (GCM) 10K type strain sequencing project: providing services to taxonomists for standard genome sequencing and annotation.</title>
        <authorList>
            <consortium name="The Broad Institute Genomics Platform"/>
            <consortium name="The Broad Institute Genome Sequencing Center for Infectious Disease"/>
            <person name="Wu L."/>
            <person name="Ma J."/>
        </authorList>
    </citation>
    <scope>NUCLEOTIDE SEQUENCE [LARGE SCALE GENOMIC DNA]</scope>
    <source>
        <strain evidence="9 10">JCM 10425</strain>
    </source>
</reference>
<keyword evidence="10" id="KW-1185">Reference proteome</keyword>
<dbReference type="PRINTS" id="PR00084">
    <property type="entry name" value="MTLDHDRGNASE"/>
</dbReference>
<evidence type="ECO:0000256" key="6">
    <source>
        <dbReference type="ARBA" id="ARBA00048615"/>
    </source>
</evidence>
<name>A0ABN0U2N7_9ACTN</name>
<proteinExistence type="inferred from homology"/>
<sequence>MTNAVPLTETTLPAIAAAGLVDVPEYDRRGLTAGIVHLGVGAFHRAHQAMVVDRLLAAGLGREFAICGIGVLPSDRRMADVLTSQDGLYTLLLKHADGRREARVIGSIVDYVFAPDDPAAAIERMARPEVTIVSLTVTEGGYFVDQVTGEFLADDPGIRHDLAHPRTPVTIFGYLVAALKLRRERGIPAFTVMSCDNVQGNGHLTGRMLTAYARLADDEFADWLQSSVRFPNSMVDRIAPVISDADRAETATRFGVRDGWPVVAEPFFQWVLEDDFGAARPPWEHAGVQLVSDVEPYELMKLRLLNAGHQAIAYVGRLAGHRYAHEAARDPAIAAFLTRYLNEEATPTLRPVAGIDLAEYKHTLVERFSNPEVRDTLARLGADASDRIPKFVLPAVRANLAAGRPVTLAAALCASWARYAEGVDDQGAPIDVVDRLSERLTAAAGRYDDDPAAFLRDPQLFGDLVDEPAFRTPYLAALDSLHRNGAAATLRALERGD</sequence>
<dbReference type="PROSITE" id="PS00974">
    <property type="entry name" value="MANNITOL_DHGENASE"/>
    <property type="match status" value="1"/>
</dbReference>
<dbReference type="InterPro" id="IPR036291">
    <property type="entry name" value="NAD(P)-bd_dom_sf"/>
</dbReference>
<dbReference type="Pfam" id="PF08125">
    <property type="entry name" value="Mannitol_dh_C"/>
    <property type="match status" value="1"/>
</dbReference>
<evidence type="ECO:0000256" key="1">
    <source>
        <dbReference type="ARBA" id="ARBA00006541"/>
    </source>
</evidence>
<feature type="domain" description="Mannitol dehydrogenase N-terminal" evidence="7">
    <location>
        <begin position="34"/>
        <end position="284"/>
    </location>
</feature>
<dbReference type="InterPro" id="IPR008927">
    <property type="entry name" value="6-PGluconate_DH-like_C_sf"/>
</dbReference>
<evidence type="ECO:0000256" key="3">
    <source>
        <dbReference type="ARBA" id="ARBA00016219"/>
    </source>
</evidence>
<dbReference type="InterPro" id="IPR013131">
    <property type="entry name" value="Mannitol_DH_N"/>
</dbReference>
<gene>
    <name evidence="9" type="ORF">GCM10009539_22490</name>
</gene>
<evidence type="ECO:0000256" key="5">
    <source>
        <dbReference type="ARBA" id="ARBA00023027"/>
    </source>
</evidence>
<dbReference type="InterPro" id="IPR050988">
    <property type="entry name" value="Mannitol_DH/Oxidoreductase"/>
</dbReference>
<evidence type="ECO:0000313" key="9">
    <source>
        <dbReference type="EMBL" id="GAA0236698.1"/>
    </source>
</evidence>
<dbReference type="EC" id="1.1.1.17" evidence="2"/>
<dbReference type="Pfam" id="PF01232">
    <property type="entry name" value="Mannitol_dh"/>
    <property type="match status" value="1"/>
</dbReference>
<comment type="catalytic activity">
    <reaction evidence="6">
        <text>D-mannitol 1-phosphate + NAD(+) = beta-D-fructose 6-phosphate + NADH + H(+)</text>
        <dbReference type="Rhea" id="RHEA:19661"/>
        <dbReference type="ChEBI" id="CHEBI:15378"/>
        <dbReference type="ChEBI" id="CHEBI:57540"/>
        <dbReference type="ChEBI" id="CHEBI:57634"/>
        <dbReference type="ChEBI" id="CHEBI:57945"/>
        <dbReference type="ChEBI" id="CHEBI:61381"/>
        <dbReference type="EC" id="1.1.1.17"/>
    </reaction>
</comment>
<keyword evidence="5" id="KW-0520">NAD</keyword>
<feature type="domain" description="Mannitol dehydrogenase C-terminal" evidence="8">
    <location>
        <begin position="293"/>
        <end position="478"/>
    </location>
</feature>
<dbReference type="SUPFAM" id="SSF48179">
    <property type="entry name" value="6-phosphogluconate dehydrogenase C-terminal domain-like"/>
    <property type="match status" value="1"/>
</dbReference>
<dbReference type="Proteomes" id="UP001500967">
    <property type="component" value="Unassembled WGS sequence"/>
</dbReference>
<dbReference type="SUPFAM" id="SSF51735">
    <property type="entry name" value="NAD(P)-binding Rossmann-fold domains"/>
    <property type="match status" value="1"/>
</dbReference>
<dbReference type="EMBL" id="BAAAGX010000009">
    <property type="protein sequence ID" value="GAA0236698.1"/>
    <property type="molecule type" value="Genomic_DNA"/>
</dbReference>
<comment type="caution">
    <text evidence="9">The sequence shown here is derived from an EMBL/GenBank/DDBJ whole genome shotgun (WGS) entry which is preliminary data.</text>
</comment>
<dbReference type="InterPro" id="IPR013328">
    <property type="entry name" value="6PGD_dom2"/>
</dbReference>
<evidence type="ECO:0000256" key="2">
    <source>
        <dbReference type="ARBA" id="ARBA00012939"/>
    </source>
</evidence>
<keyword evidence="4" id="KW-0560">Oxidoreductase</keyword>
<dbReference type="PANTHER" id="PTHR43362">
    <property type="entry name" value="MANNITOL DEHYDROGENASE DSF1-RELATED"/>
    <property type="match status" value="1"/>
</dbReference>
<evidence type="ECO:0000256" key="4">
    <source>
        <dbReference type="ARBA" id="ARBA00023002"/>
    </source>
</evidence>
<dbReference type="Gene3D" id="1.10.1040.10">
    <property type="entry name" value="N-(1-d-carboxylethyl)-l-norvaline Dehydrogenase, domain 2"/>
    <property type="match status" value="1"/>
</dbReference>
<comment type="similarity">
    <text evidence="1">Belongs to the mannitol dehydrogenase family.</text>
</comment>
<evidence type="ECO:0000259" key="8">
    <source>
        <dbReference type="Pfam" id="PF08125"/>
    </source>
</evidence>
<dbReference type="InterPro" id="IPR013118">
    <property type="entry name" value="Mannitol_DH_C"/>
</dbReference>
<protein>
    <recommendedName>
        <fullName evidence="3">Mannitol-1-phosphate 5-dehydrogenase</fullName>
        <ecNumber evidence="2">1.1.1.17</ecNumber>
    </recommendedName>
</protein>
<dbReference type="Gene3D" id="3.40.50.720">
    <property type="entry name" value="NAD(P)-binding Rossmann-like Domain"/>
    <property type="match status" value="1"/>
</dbReference>
<evidence type="ECO:0000313" key="10">
    <source>
        <dbReference type="Proteomes" id="UP001500967"/>
    </source>
</evidence>
<dbReference type="PANTHER" id="PTHR43362:SF1">
    <property type="entry name" value="MANNITOL DEHYDROGENASE 2-RELATED"/>
    <property type="match status" value="1"/>
</dbReference>
<evidence type="ECO:0000259" key="7">
    <source>
        <dbReference type="Pfam" id="PF01232"/>
    </source>
</evidence>
<organism evidence="9 10">
    <name type="scientific">Cryptosporangium japonicum</name>
    <dbReference type="NCBI Taxonomy" id="80872"/>
    <lineage>
        <taxon>Bacteria</taxon>
        <taxon>Bacillati</taxon>
        <taxon>Actinomycetota</taxon>
        <taxon>Actinomycetes</taxon>
        <taxon>Cryptosporangiales</taxon>
        <taxon>Cryptosporangiaceae</taxon>
        <taxon>Cryptosporangium</taxon>
    </lineage>
</organism>
<dbReference type="InterPro" id="IPR000669">
    <property type="entry name" value="Mannitol_DH"/>
</dbReference>